<dbReference type="AlphaFoldDB" id="A0A5M9QPE6"/>
<evidence type="ECO:0000313" key="3">
    <source>
        <dbReference type="Proteomes" id="UP000323707"/>
    </source>
</evidence>
<dbReference type="Gene3D" id="3.40.50.880">
    <property type="match status" value="1"/>
</dbReference>
<organism evidence="2 3">
    <name type="scientific">Helicobacter canis</name>
    <dbReference type="NCBI Taxonomy" id="29419"/>
    <lineage>
        <taxon>Bacteria</taxon>
        <taxon>Pseudomonadati</taxon>
        <taxon>Campylobacterota</taxon>
        <taxon>Epsilonproteobacteria</taxon>
        <taxon>Campylobacterales</taxon>
        <taxon>Helicobacteraceae</taxon>
        <taxon>Helicobacter</taxon>
    </lineage>
</organism>
<dbReference type="RefSeq" id="WP_150337215.1">
    <property type="nucleotide sequence ID" value="NZ_JAERIX010000035.1"/>
</dbReference>
<evidence type="ECO:0000259" key="1">
    <source>
        <dbReference type="Pfam" id="PF01965"/>
    </source>
</evidence>
<name>A0A5M9QPE6_9HELI</name>
<dbReference type="EMBL" id="VXKE01000012">
    <property type="protein sequence ID" value="KAA8709857.1"/>
    <property type="molecule type" value="Genomic_DNA"/>
</dbReference>
<dbReference type="PANTHER" id="PTHR48094">
    <property type="entry name" value="PROTEIN/NUCLEIC ACID DEGLYCASE DJ-1-RELATED"/>
    <property type="match status" value="1"/>
</dbReference>
<dbReference type="InterPro" id="IPR050325">
    <property type="entry name" value="Prot/Nucl_acid_deglycase"/>
</dbReference>
<dbReference type="InterPro" id="IPR002818">
    <property type="entry name" value="DJ-1/PfpI"/>
</dbReference>
<dbReference type="InterPro" id="IPR006287">
    <property type="entry name" value="DJ-1"/>
</dbReference>
<gene>
    <name evidence="2" type="ORF">F4V45_04270</name>
</gene>
<dbReference type="SUPFAM" id="SSF52317">
    <property type="entry name" value="Class I glutamine amidotransferase-like"/>
    <property type="match status" value="1"/>
</dbReference>
<dbReference type="Pfam" id="PF01965">
    <property type="entry name" value="DJ-1_PfpI"/>
    <property type="match status" value="1"/>
</dbReference>
<reference evidence="2 3" key="1">
    <citation type="submission" date="2019-09" db="EMBL/GenBank/DDBJ databases">
        <title>Draft genome sequence of various Type strains from the CCUG.</title>
        <authorList>
            <person name="Pineiro-Iglesias B."/>
            <person name="Tunovic T."/>
            <person name="Unosson C."/>
            <person name="Inganas E."/>
            <person name="Ohlen M."/>
            <person name="Cardew S."/>
            <person name="Jensie-Markopoulos S."/>
            <person name="Salva-Serra F."/>
            <person name="Jaen-Luchoro D."/>
            <person name="Karlsson R."/>
            <person name="Svensson-Stadler L."/>
            <person name="Chun J."/>
            <person name="Moore E."/>
        </authorList>
    </citation>
    <scope>NUCLEOTIDE SEQUENCE [LARGE SCALE GENOMIC DNA]</scope>
    <source>
        <strain evidence="2 3">CCUG 32756T</strain>
    </source>
</reference>
<dbReference type="InterPro" id="IPR029062">
    <property type="entry name" value="Class_I_gatase-like"/>
</dbReference>
<dbReference type="PANTHER" id="PTHR48094:SF12">
    <property type="entry name" value="PARKINSON DISEASE PROTEIN 7 HOMOLOG"/>
    <property type="match status" value="1"/>
</dbReference>
<protein>
    <submittedName>
        <fullName evidence="2">DJ-1/PfpI family protein</fullName>
    </submittedName>
</protein>
<dbReference type="GO" id="GO:0005737">
    <property type="term" value="C:cytoplasm"/>
    <property type="evidence" value="ECO:0007669"/>
    <property type="project" value="TreeGrafter"/>
</dbReference>
<comment type="caution">
    <text evidence="2">The sequence shown here is derived from an EMBL/GenBank/DDBJ whole genome shotgun (WGS) entry which is preliminary data.</text>
</comment>
<feature type="domain" description="DJ-1/PfpI" evidence="1">
    <location>
        <begin position="9"/>
        <end position="178"/>
    </location>
</feature>
<dbReference type="NCBIfam" id="TIGR01383">
    <property type="entry name" value="not_thiJ"/>
    <property type="match status" value="1"/>
</dbReference>
<accession>A0A5M9QPE6</accession>
<dbReference type="Proteomes" id="UP000323707">
    <property type="component" value="Unassembled WGS sequence"/>
</dbReference>
<proteinExistence type="predicted"/>
<evidence type="ECO:0000313" key="2">
    <source>
        <dbReference type="EMBL" id="KAA8709857.1"/>
    </source>
</evidence>
<sequence>MQAIQDQAKSILVPLADGFEEIECVSVVDILRRCGVNVLLAGISGARAYKGAHDIEILAPYDLASLDSSTLESLSGIALPGGLRGVENLSASAEVTSILQDFAKASKLIAAICAAPIVLARANVLQGYFTCYPGCESSCYESCQAQNLHYQQEGVLTHGSQITASGPASAPLFALEIARYLLGNDRAQAVRKELLLDDIPSFASSMYVIC</sequence>
<dbReference type="CDD" id="cd03135">
    <property type="entry name" value="GATase1_DJ-1"/>
    <property type="match status" value="1"/>
</dbReference>